<dbReference type="Proteomes" id="UP000051727">
    <property type="component" value="Unassembled WGS sequence"/>
</dbReference>
<organism evidence="1 2">
    <name type="scientific">Liquorilactobacillus mali</name>
    <dbReference type="NCBI Taxonomy" id="1618"/>
    <lineage>
        <taxon>Bacteria</taxon>
        <taxon>Bacillati</taxon>
        <taxon>Bacillota</taxon>
        <taxon>Bacilli</taxon>
        <taxon>Lactobacillales</taxon>
        <taxon>Lactobacillaceae</taxon>
        <taxon>Liquorilactobacillus</taxon>
    </lineage>
</organism>
<protein>
    <submittedName>
        <fullName evidence="1">Uncharacterized protein</fullName>
    </submittedName>
</protein>
<evidence type="ECO:0000313" key="2">
    <source>
        <dbReference type="Proteomes" id="UP000051727"/>
    </source>
</evidence>
<gene>
    <name evidence="1" type="ORF">IV36_GL000654</name>
</gene>
<dbReference type="EMBL" id="JQAR01000017">
    <property type="protein sequence ID" value="KRN27857.1"/>
    <property type="molecule type" value="Genomic_DNA"/>
</dbReference>
<dbReference type="RefSeq" id="WP_235810282.1">
    <property type="nucleotide sequence ID" value="NZ_JQAR01000017.1"/>
</dbReference>
<dbReference type="AlphaFoldDB" id="A0A0R2FGV9"/>
<dbReference type="PATRIC" id="fig|1618.3.peg.655"/>
<proteinExistence type="predicted"/>
<evidence type="ECO:0000313" key="1">
    <source>
        <dbReference type="EMBL" id="KRN27857.1"/>
    </source>
</evidence>
<name>A0A0R2FGV9_9LACO</name>
<reference evidence="1 2" key="1">
    <citation type="journal article" date="2015" name="Genome Announc.">
        <title>Expanding the biotechnology potential of lactobacilli through comparative genomics of 213 strains and associated genera.</title>
        <authorList>
            <person name="Sun Z."/>
            <person name="Harris H.M."/>
            <person name="McCann A."/>
            <person name="Guo C."/>
            <person name="Argimon S."/>
            <person name="Zhang W."/>
            <person name="Yang X."/>
            <person name="Jeffery I.B."/>
            <person name="Cooney J.C."/>
            <person name="Kagawa T.F."/>
            <person name="Liu W."/>
            <person name="Song Y."/>
            <person name="Salvetti E."/>
            <person name="Wrobel A."/>
            <person name="Rasinkangas P."/>
            <person name="Parkhill J."/>
            <person name="Rea M.C."/>
            <person name="O'Sullivan O."/>
            <person name="Ritari J."/>
            <person name="Douillard F.P."/>
            <person name="Paul Ross R."/>
            <person name="Yang R."/>
            <person name="Briner A.E."/>
            <person name="Felis G.E."/>
            <person name="de Vos W.M."/>
            <person name="Barrangou R."/>
            <person name="Klaenhammer T.R."/>
            <person name="Caufield P.W."/>
            <person name="Cui Y."/>
            <person name="Zhang H."/>
            <person name="O'Toole P.W."/>
        </authorList>
    </citation>
    <scope>NUCLEOTIDE SEQUENCE [LARGE SCALE GENOMIC DNA]</scope>
    <source>
        <strain evidence="1 2">ATCC 27304</strain>
    </source>
</reference>
<accession>A0A0R2FGV9</accession>
<comment type="caution">
    <text evidence="1">The sequence shown here is derived from an EMBL/GenBank/DDBJ whole genome shotgun (WGS) entry which is preliminary data.</text>
</comment>
<sequence>MVDVTPLLINNMLVKRVVSAGLTNDEEKQFVNQVLKHELVAKKQISIMYTNQDGRWSYED</sequence>
<dbReference type="STRING" id="1618.IV36_GL000654"/>